<proteinExistence type="predicted"/>
<dbReference type="OrthoDB" id="6712355at2"/>
<feature type="region of interest" description="Disordered" evidence="1">
    <location>
        <begin position="46"/>
        <end position="72"/>
    </location>
</feature>
<sequence length="72" mass="7941">MKQTSSSDDTESSILGWKFVAIVGVLTAIFFTCLFLAMSKEPDYMPSQKRKAAIEQNAQSHASQPVDQNTSK</sequence>
<gene>
    <name evidence="3" type="ORF">KPC_2495</name>
</gene>
<organism evidence="3 4">
    <name type="scientific">Acinetobacter stercoris</name>
    <dbReference type="NCBI Taxonomy" id="2126983"/>
    <lineage>
        <taxon>Bacteria</taxon>
        <taxon>Pseudomonadati</taxon>
        <taxon>Pseudomonadota</taxon>
        <taxon>Gammaproteobacteria</taxon>
        <taxon>Moraxellales</taxon>
        <taxon>Moraxellaceae</taxon>
        <taxon>Acinetobacter</taxon>
    </lineage>
</organism>
<protein>
    <submittedName>
        <fullName evidence="3">Uncharacterized protein</fullName>
    </submittedName>
</protein>
<feature type="compositionally biased region" description="Polar residues" evidence="1">
    <location>
        <begin position="56"/>
        <end position="72"/>
    </location>
</feature>
<dbReference type="Proteomes" id="UP000245974">
    <property type="component" value="Unassembled WGS sequence"/>
</dbReference>
<keyword evidence="2" id="KW-0472">Membrane</keyword>
<evidence type="ECO:0000313" key="4">
    <source>
        <dbReference type="Proteomes" id="UP000245974"/>
    </source>
</evidence>
<accession>A0A2U3N0V9</accession>
<evidence type="ECO:0000313" key="3">
    <source>
        <dbReference type="EMBL" id="SPL71317.1"/>
    </source>
</evidence>
<feature type="transmembrane region" description="Helical" evidence="2">
    <location>
        <begin position="15"/>
        <end position="37"/>
    </location>
</feature>
<reference evidence="4" key="1">
    <citation type="submission" date="2018-03" db="EMBL/GenBank/DDBJ databases">
        <authorList>
            <person name="Blom J."/>
        </authorList>
    </citation>
    <scope>NUCLEOTIDE SEQUENCE [LARGE SCALE GENOMIC DNA]</scope>
    <source>
        <strain evidence="4">KPC-SM-21</strain>
    </source>
</reference>
<name>A0A2U3N0V9_9GAMM</name>
<dbReference type="RefSeq" id="WP_121974742.1">
    <property type="nucleotide sequence ID" value="NZ_OOGT01000126.1"/>
</dbReference>
<dbReference type="AlphaFoldDB" id="A0A2U3N0V9"/>
<dbReference type="EMBL" id="OOGT01000126">
    <property type="protein sequence ID" value="SPL71317.1"/>
    <property type="molecule type" value="Genomic_DNA"/>
</dbReference>
<keyword evidence="2" id="KW-1133">Transmembrane helix</keyword>
<evidence type="ECO:0000256" key="2">
    <source>
        <dbReference type="SAM" id="Phobius"/>
    </source>
</evidence>
<keyword evidence="4" id="KW-1185">Reference proteome</keyword>
<dbReference type="InParanoid" id="A0A2U3N0V9"/>
<keyword evidence="2" id="KW-0812">Transmembrane</keyword>
<evidence type="ECO:0000256" key="1">
    <source>
        <dbReference type="SAM" id="MobiDB-lite"/>
    </source>
</evidence>